<feature type="transmembrane region" description="Helical" evidence="1">
    <location>
        <begin position="106"/>
        <end position="126"/>
    </location>
</feature>
<evidence type="ECO:0000313" key="3">
    <source>
        <dbReference type="EMBL" id="KAJ7735137.1"/>
    </source>
</evidence>
<name>A0AAD7MWI6_9AGAR</name>
<keyword evidence="1" id="KW-1133">Transmembrane helix</keyword>
<feature type="signal peptide" evidence="2">
    <location>
        <begin position="1"/>
        <end position="17"/>
    </location>
</feature>
<accession>A0AAD7MWI6</accession>
<evidence type="ECO:0000313" key="4">
    <source>
        <dbReference type="Proteomes" id="UP001215280"/>
    </source>
</evidence>
<evidence type="ECO:0000256" key="1">
    <source>
        <dbReference type="SAM" id="Phobius"/>
    </source>
</evidence>
<dbReference type="EMBL" id="JARJLG010000157">
    <property type="protein sequence ID" value="KAJ7735137.1"/>
    <property type="molecule type" value="Genomic_DNA"/>
</dbReference>
<dbReference type="AlphaFoldDB" id="A0AAD7MWI6"/>
<feature type="chain" id="PRO_5042214293" evidence="2">
    <location>
        <begin position="18"/>
        <end position="138"/>
    </location>
</feature>
<dbReference type="Proteomes" id="UP001215280">
    <property type="component" value="Unassembled WGS sequence"/>
</dbReference>
<keyword evidence="1" id="KW-0812">Transmembrane</keyword>
<reference evidence="3" key="1">
    <citation type="submission" date="2023-03" db="EMBL/GenBank/DDBJ databases">
        <title>Massive genome expansion in bonnet fungi (Mycena s.s.) driven by repeated elements and novel gene families across ecological guilds.</title>
        <authorList>
            <consortium name="Lawrence Berkeley National Laboratory"/>
            <person name="Harder C.B."/>
            <person name="Miyauchi S."/>
            <person name="Viragh M."/>
            <person name="Kuo A."/>
            <person name="Thoen E."/>
            <person name="Andreopoulos B."/>
            <person name="Lu D."/>
            <person name="Skrede I."/>
            <person name="Drula E."/>
            <person name="Henrissat B."/>
            <person name="Morin E."/>
            <person name="Kohler A."/>
            <person name="Barry K."/>
            <person name="LaButti K."/>
            <person name="Morin E."/>
            <person name="Salamov A."/>
            <person name="Lipzen A."/>
            <person name="Mereny Z."/>
            <person name="Hegedus B."/>
            <person name="Baldrian P."/>
            <person name="Stursova M."/>
            <person name="Weitz H."/>
            <person name="Taylor A."/>
            <person name="Grigoriev I.V."/>
            <person name="Nagy L.G."/>
            <person name="Martin F."/>
            <person name="Kauserud H."/>
        </authorList>
    </citation>
    <scope>NUCLEOTIDE SEQUENCE</scope>
    <source>
        <strain evidence="3">CBHHK188m</strain>
    </source>
</reference>
<keyword evidence="2" id="KW-0732">Signal</keyword>
<gene>
    <name evidence="3" type="ORF">DFH07DRAFT_967372</name>
</gene>
<evidence type="ECO:0000256" key="2">
    <source>
        <dbReference type="SAM" id="SignalP"/>
    </source>
</evidence>
<organism evidence="3 4">
    <name type="scientific">Mycena maculata</name>
    <dbReference type="NCBI Taxonomy" id="230809"/>
    <lineage>
        <taxon>Eukaryota</taxon>
        <taxon>Fungi</taxon>
        <taxon>Dikarya</taxon>
        <taxon>Basidiomycota</taxon>
        <taxon>Agaricomycotina</taxon>
        <taxon>Agaricomycetes</taxon>
        <taxon>Agaricomycetidae</taxon>
        <taxon>Agaricales</taxon>
        <taxon>Marasmiineae</taxon>
        <taxon>Mycenaceae</taxon>
        <taxon>Mycena</taxon>
    </lineage>
</organism>
<keyword evidence="4" id="KW-1185">Reference proteome</keyword>
<keyword evidence="1" id="KW-0472">Membrane</keyword>
<sequence>MASLLFIIFNQRVLIFASDIGPVTPPLAPGLPRDKGNAIPRLPNPFALFVSIAQSVFSNALAYGLAREVPGLDPHIVLNTGAISLKMAIAPQYLPAVSTVYNKSLASTFHIAIAMVTLSIFGALAMEWTDIRRKAPRA</sequence>
<comment type="caution">
    <text evidence="3">The sequence shown here is derived from an EMBL/GenBank/DDBJ whole genome shotgun (WGS) entry which is preliminary data.</text>
</comment>
<protein>
    <submittedName>
        <fullName evidence="3">Uncharacterized protein</fullName>
    </submittedName>
</protein>
<proteinExistence type="predicted"/>